<feature type="compositionally biased region" description="Low complexity" evidence="1">
    <location>
        <begin position="187"/>
        <end position="205"/>
    </location>
</feature>
<keyword evidence="2" id="KW-1133">Transmembrane helix</keyword>
<protein>
    <submittedName>
        <fullName evidence="4">Uncharacterized protein</fullName>
    </submittedName>
</protein>
<accession>A0A7S1YMR1</accession>
<dbReference type="AlphaFoldDB" id="A0A7S1YMR1"/>
<evidence type="ECO:0000256" key="2">
    <source>
        <dbReference type="SAM" id="Phobius"/>
    </source>
</evidence>
<feature type="region of interest" description="Disordered" evidence="1">
    <location>
        <begin position="185"/>
        <end position="209"/>
    </location>
</feature>
<organism evidence="4">
    <name type="scientific">Grammatophora oceanica</name>
    <dbReference type="NCBI Taxonomy" id="210454"/>
    <lineage>
        <taxon>Eukaryota</taxon>
        <taxon>Sar</taxon>
        <taxon>Stramenopiles</taxon>
        <taxon>Ochrophyta</taxon>
        <taxon>Bacillariophyta</taxon>
        <taxon>Fragilariophyceae</taxon>
        <taxon>Fragilariophycidae</taxon>
        <taxon>Rhabdonematales</taxon>
        <taxon>Grammatophoraceae</taxon>
        <taxon>Grammatophora</taxon>
    </lineage>
</organism>
<name>A0A7S1YMR1_9STRA</name>
<keyword evidence="2" id="KW-0812">Transmembrane</keyword>
<gene>
    <name evidence="4" type="ORF">GOCE00092_LOCUS26589</name>
</gene>
<keyword evidence="2" id="KW-0472">Membrane</keyword>
<reference evidence="4" key="1">
    <citation type="submission" date="2021-01" db="EMBL/GenBank/DDBJ databases">
        <authorList>
            <person name="Corre E."/>
            <person name="Pelletier E."/>
            <person name="Niang G."/>
            <person name="Scheremetjew M."/>
            <person name="Finn R."/>
            <person name="Kale V."/>
            <person name="Holt S."/>
            <person name="Cochrane G."/>
            <person name="Meng A."/>
            <person name="Brown T."/>
            <person name="Cohen L."/>
        </authorList>
    </citation>
    <scope>NUCLEOTIDE SEQUENCE</scope>
    <source>
        <strain evidence="4">CCMP 410</strain>
    </source>
</reference>
<feature type="transmembrane region" description="Helical" evidence="2">
    <location>
        <begin position="384"/>
        <end position="406"/>
    </location>
</feature>
<feature type="compositionally biased region" description="Low complexity" evidence="1">
    <location>
        <begin position="444"/>
        <end position="453"/>
    </location>
</feature>
<evidence type="ECO:0000256" key="1">
    <source>
        <dbReference type="SAM" id="MobiDB-lite"/>
    </source>
</evidence>
<sequence>MKMMLRLRLCVVLLCGVLGSASNAEAAESRRVGDLVGVSTQPSSLRPQHQRSTGPLVNVEKTRILQDEEEFEAIVFLHIKSQEEELKDEKNFGKSVAKQLGNIMKAHEIDKVNVAVQEWTEPAKGPMGKVVSTFGTIQLTLEVQGWGPAGKQHDEDIVKAITDHVEDFESDWAEYGLAELDDAFGLPSEAPSAEPTAAPTPGPTSWETEQPTAIETTDATAAPSPLASSEGTTTLFHTPYETNLRLRLYGIEKTIPDDLIDAVEGVIRDFINSHPGPTPQVAFSVSAVELLAQSSNVGRRRLQQIGELTMELKVNAEGISSSEEALERVDVDETVQHGFVTDYIAFLQRLKAVDGIFTTLILPPEVGDQINSPQDEPKGKNNNLLIIIATALVSALVVAILVFMYVSRRKYMRGSVDSITTTKEDELTTKPTMSDQDQMEVHPSSNSDSSKSNKALEVVKEEGMEANPNGSVMHSESDLWSYVSSNLESPSINNFDYDQDGTPYDEIGLALSEEALEVFDRSITIKKHEFEFGQALMVKAQADSNQDDQEKSIANQTV</sequence>
<evidence type="ECO:0000313" key="4">
    <source>
        <dbReference type="EMBL" id="CAD9310580.1"/>
    </source>
</evidence>
<evidence type="ECO:0000256" key="3">
    <source>
        <dbReference type="SAM" id="SignalP"/>
    </source>
</evidence>
<keyword evidence="3" id="KW-0732">Signal</keyword>
<feature type="region of interest" description="Disordered" evidence="1">
    <location>
        <begin position="422"/>
        <end position="453"/>
    </location>
</feature>
<feature type="chain" id="PRO_5030723580" evidence="3">
    <location>
        <begin position="27"/>
        <end position="558"/>
    </location>
</feature>
<feature type="signal peptide" evidence="3">
    <location>
        <begin position="1"/>
        <end position="26"/>
    </location>
</feature>
<proteinExistence type="predicted"/>
<dbReference type="EMBL" id="HBGK01050507">
    <property type="protein sequence ID" value="CAD9310580.1"/>
    <property type="molecule type" value="Transcribed_RNA"/>
</dbReference>